<dbReference type="PANTHER" id="PTHR43257:SF3">
    <property type="entry name" value="ACETOIN:2,6-DICHLOROPHENOLINDOPHENOL OXIDOREDUCTASE SUBUNIT BETA"/>
    <property type="match status" value="1"/>
</dbReference>
<organism evidence="3 4">
    <name type="scientific">Chloroflexus islandicus</name>
    <dbReference type="NCBI Taxonomy" id="1707952"/>
    <lineage>
        <taxon>Bacteria</taxon>
        <taxon>Bacillati</taxon>
        <taxon>Chloroflexota</taxon>
        <taxon>Chloroflexia</taxon>
        <taxon>Chloroflexales</taxon>
        <taxon>Chloroflexineae</taxon>
        <taxon>Chloroflexaceae</taxon>
        <taxon>Chloroflexus</taxon>
    </lineage>
</organism>
<dbReference type="STRING" id="1707952.A6A03_13240"/>
<accession>A0A178MCE0</accession>
<dbReference type="PANTHER" id="PTHR43257">
    <property type="entry name" value="PYRUVATE DEHYDROGENASE E1 COMPONENT BETA SUBUNIT"/>
    <property type="match status" value="1"/>
</dbReference>
<keyword evidence="4" id="KW-1185">Reference proteome</keyword>
<dbReference type="Proteomes" id="UP000078287">
    <property type="component" value="Unassembled WGS sequence"/>
</dbReference>
<sequence>MTAMVEEAVRTLSYREAINEALRLEMRRDPTVILMGEDVTGASHSEDESHLDAWGGVLGVTKGLVHEFGRQRVRDTPITESGFVGAGVGAAATGLRPVVELMFIGFMGVCLDQIVNQAAKMRYMFGGKARIPLVIRTMIGAGFRAAAQHSDSIYSTFVHFPGLKVVAPATPADAKGLLAAAIRDDDPVIFCEHKLLYDMKGPVPEGEYVIPLGQAEIKREGGDVTIVAISRMVLHALEAAERLAQQGISAEVVDLRTLSPLDETTVLESIRKTGRLVVVDEDNPRCSVATDIATLAATQALEFLNAPVKLVTPPHTPVPFSPTLEDAYIPSPERIVAAARATLG</sequence>
<evidence type="ECO:0000259" key="2">
    <source>
        <dbReference type="SMART" id="SM00861"/>
    </source>
</evidence>
<dbReference type="SMART" id="SM00861">
    <property type="entry name" value="Transket_pyr"/>
    <property type="match status" value="1"/>
</dbReference>
<dbReference type="OrthoDB" id="8732661at2"/>
<evidence type="ECO:0000313" key="3">
    <source>
        <dbReference type="EMBL" id="OAN46223.1"/>
    </source>
</evidence>
<dbReference type="InterPro" id="IPR005475">
    <property type="entry name" value="Transketolase-like_Pyr-bd"/>
</dbReference>
<dbReference type="RefSeq" id="WP_066786279.1">
    <property type="nucleotide sequence ID" value="NZ_LWQS01000047.1"/>
</dbReference>
<dbReference type="FunFam" id="3.40.50.920:FF:000001">
    <property type="entry name" value="Pyruvate dehydrogenase E1 beta subunit"/>
    <property type="match status" value="1"/>
</dbReference>
<reference evidence="3 4" key="1">
    <citation type="submission" date="2016-04" db="EMBL/GenBank/DDBJ databases">
        <title>Chloroflexus islandicus sp. nov., a thermophilic filamentous anoxygenic phototrophic bacterium from geyser Strokkur (Iceland).</title>
        <authorList>
            <person name="Gaisin V.A."/>
            <person name="Kalashnikov A.M."/>
            <person name="Sukhacheva M.V."/>
            <person name="Grouzdev D.S."/>
            <person name="Ivanov T.M."/>
            <person name="Kuznetsov B."/>
            <person name="Gorlenko V.M."/>
        </authorList>
    </citation>
    <scope>NUCLEOTIDE SEQUENCE [LARGE SCALE GENOMIC DNA]</scope>
    <source>
        <strain evidence="4">isl-2</strain>
    </source>
</reference>
<protein>
    <submittedName>
        <fullName evidence="3">Pyruvate dehydrogenase</fullName>
    </submittedName>
</protein>
<proteinExistence type="predicted"/>
<dbReference type="SUPFAM" id="SSF52518">
    <property type="entry name" value="Thiamin diphosphate-binding fold (THDP-binding)"/>
    <property type="match status" value="1"/>
</dbReference>
<dbReference type="Pfam" id="PF02779">
    <property type="entry name" value="Transket_pyr"/>
    <property type="match status" value="1"/>
</dbReference>
<dbReference type="NCBIfam" id="NF006667">
    <property type="entry name" value="PRK09212.1"/>
    <property type="match status" value="1"/>
</dbReference>
<dbReference type="InterPro" id="IPR029061">
    <property type="entry name" value="THDP-binding"/>
</dbReference>
<dbReference type="AlphaFoldDB" id="A0A178MCE0"/>
<gene>
    <name evidence="3" type="ORF">A6A03_13240</name>
</gene>
<dbReference type="FunFam" id="3.40.50.970:FF:000001">
    <property type="entry name" value="Pyruvate dehydrogenase E1 beta subunit"/>
    <property type="match status" value="1"/>
</dbReference>
<dbReference type="EMBL" id="LWQS01000047">
    <property type="protein sequence ID" value="OAN46223.1"/>
    <property type="molecule type" value="Genomic_DNA"/>
</dbReference>
<dbReference type="Gene3D" id="3.40.50.920">
    <property type="match status" value="1"/>
</dbReference>
<name>A0A178MCE0_9CHLR</name>
<evidence type="ECO:0000256" key="1">
    <source>
        <dbReference type="ARBA" id="ARBA00023002"/>
    </source>
</evidence>
<keyword evidence="1" id="KW-0560">Oxidoreductase</keyword>
<keyword evidence="3" id="KW-0670">Pyruvate</keyword>
<dbReference type="CDD" id="cd07036">
    <property type="entry name" value="TPP_PYR_E1-PDHc-beta_like"/>
    <property type="match status" value="1"/>
</dbReference>
<evidence type="ECO:0000313" key="4">
    <source>
        <dbReference type="Proteomes" id="UP000078287"/>
    </source>
</evidence>
<feature type="domain" description="Transketolase-like pyrimidine-binding" evidence="2">
    <location>
        <begin position="12"/>
        <end position="199"/>
    </location>
</feature>
<dbReference type="Pfam" id="PF02780">
    <property type="entry name" value="Transketolase_C"/>
    <property type="match status" value="1"/>
</dbReference>
<dbReference type="InterPro" id="IPR033248">
    <property type="entry name" value="Transketolase_C"/>
</dbReference>
<dbReference type="SUPFAM" id="SSF52922">
    <property type="entry name" value="TK C-terminal domain-like"/>
    <property type="match status" value="1"/>
</dbReference>
<dbReference type="GO" id="GO:0016491">
    <property type="term" value="F:oxidoreductase activity"/>
    <property type="evidence" value="ECO:0007669"/>
    <property type="project" value="UniProtKB-KW"/>
</dbReference>
<comment type="caution">
    <text evidence="3">The sequence shown here is derived from an EMBL/GenBank/DDBJ whole genome shotgun (WGS) entry which is preliminary data.</text>
</comment>
<dbReference type="Gene3D" id="3.40.50.970">
    <property type="match status" value="1"/>
</dbReference>
<dbReference type="InterPro" id="IPR009014">
    <property type="entry name" value="Transketo_C/PFOR_II"/>
</dbReference>